<sequence>MGIEQVKHVLLVLSGKGGVGKSTVSCQLALSLQQQYGLKIGLLDIDICGPSIPRMLGLLDADVKQGSNGWIPIKLEKSNRPPMSVMSIGFLLNDQDSAIIWRGPRKTAMINQFLTDVDWSDLDVLIIDSPPGTSDEHISVVECLRKLSSSTSKTTINAVLVTTPQSVAIGDVRREITFCRKGNVPILGVIENMSGYVCQHCSECSPIFSHGGGQSLADYAQIDLLQTIPIETELSECCDDGQDFLEKFPKSKTVERLIELSEKNLVEIFSSNFNNKKDNDNVAIVWKNLRYEVNNWLKGKKIILRRLNGHLEYNSLTGFLGPSGAGKSTLLNCLNGTYRSGLSADSEIYINRQEDDKPRIGYVQQHVHETMIGSMTVWEILYYAFRFKNSYKHDRFEMDKHIANIIEQLLLDPKVLDRRFNLCSGGEQKRIAVAQELMSLKSPTFLFVDEPTTGLDSHAALLMVRCLRKLADDPNNRLTILASIHSPNSDILKMFDKLYILAKGGVCVYSGVPKLLAQNLEEHIGLIHDRNKPPIEEYLAIACQGTGDENVRRLAEATWSQQQDELKPLIPQMKYLPQGIIVDHKLFSFADFLLQMARMFQLIFIKQINSRIFTIIMVTLVCFIHSNLYDQNIIEPDTCVSAIDFTKQENNQTCKDKLEETYKIEFYNYYQCMIIMLMGYTISIVSSLTFGSLIKVFKNEHRNGWHSAGVSYWSVVIVRLIDFTILALHATALIYFLIDHTFIDDGYFNWYRFANFFLFMWMFFFYIQSVGQLFSVVFSNNFEVALAIAGISYAPLDFNNGYFFPYNYIYNSSSKMISDIVGTKIIRNGLINAFYGIDQCEPNQISSVLLNNEINQETVYTDLYKILINSIALRILTLFLLMTKFQSWKFPSKKLSKTSNITELSEIDYDNSNNKSIQTLIQSNERIKLEDETEFEKFSKNKIIIAWRSLSLFNSGSYLELRSALKLEEPKYILRNLNGQFRFGTLNALMGTSGAGKTSLLKVLNGKDKTRLSSETKFYLSKFTPLRTCYITQEISSHLTPGLTALQSLIFASKLKNLGESVDHKNNALSMLKELDIIDTADTLVNKCSGGQRKRLALALELMSLRMPNFICIDEPTSGLDSNSAEVIISCLRKMSHKHNITIVAAIHQPNTEMLMLFDQIYILSRGGVCIFSGPPSQISDHLQQVSTDHDNNDEKFAVEEIMKYSSLNHSDPQIKTLSDSTNQSTISNELEDHLMTDTQYVLDGPHANRTRFSLRSVVILIQRQFYFYIGNLMSRFFILWFICFSVVNGFILKNLTNPNMIFLSGCMSLDEDLSNCNRSEDERTNLLLNCHYIHHCQDSLGIIACIFFCCNVCITTEIIQNRTSKCSGAFYLSKAVCEMLIALPVIVLFPIAVDIYYPIRSYVWYYMIMIIILPMIAFQGVSYALSIFSIMTPHGISHYAFKLITTFNIFRYQIEAIYFLVYGFGRCGHREIQVLLYRIGLTHDEQFYHSIMMTAINAILYQTIALSLFCFYHNPFQNRRKRIERIEYRNQRKLPSNVMIPGLSCSNDFIIRQIQV</sequence>
<dbReference type="InterPro" id="IPR027417">
    <property type="entry name" value="P-loop_NTPase"/>
</dbReference>
<dbReference type="Gene3D" id="3.40.50.300">
    <property type="entry name" value="P-loop containing nucleotide triphosphate hydrolases"/>
    <property type="match status" value="3"/>
</dbReference>
<dbReference type="SMART" id="SM00382">
    <property type="entry name" value="AAA"/>
    <property type="match status" value="3"/>
</dbReference>
<dbReference type="InterPro" id="IPR033756">
    <property type="entry name" value="YlxH/NBP35"/>
</dbReference>
<comment type="similarity">
    <text evidence="2">Belongs to the ABC transporter superfamily. ABCG family. Eye pigment precursor importer (TC 3.A.1.204) subfamily.</text>
</comment>
<feature type="transmembrane region" description="Helical" evidence="13">
    <location>
        <begin position="1488"/>
        <end position="1513"/>
    </location>
</feature>
<evidence type="ECO:0000256" key="9">
    <source>
        <dbReference type="ARBA" id="ARBA00022989"/>
    </source>
</evidence>
<evidence type="ECO:0000256" key="4">
    <source>
        <dbReference type="ARBA" id="ARBA00022485"/>
    </source>
</evidence>
<feature type="transmembrane region" description="Helical" evidence="13">
    <location>
        <begin position="668"/>
        <end position="691"/>
    </location>
</feature>
<keyword evidence="9 13" id="KW-1133">Transmembrane helix</keyword>
<dbReference type="PROSITE" id="PS00211">
    <property type="entry name" value="ABC_TRANSPORTER_1"/>
    <property type="match status" value="2"/>
</dbReference>
<evidence type="ECO:0000313" key="16">
    <source>
        <dbReference type="Proteomes" id="UP000887458"/>
    </source>
</evidence>
<evidence type="ECO:0000313" key="15">
    <source>
        <dbReference type="EMBL" id="KAH9412965.1"/>
    </source>
</evidence>
<gene>
    <name evidence="15" type="primary">NUBP2_2</name>
    <name evidence="15" type="ORF">DERP_015330</name>
</gene>
<evidence type="ECO:0000256" key="11">
    <source>
        <dbReference type="ARBA" id="ARBA00023014"/>
    </source>
</evidence>
<evidence type="ECO:0000256" key="1">
    <source>
        <dbReference type="ARBA" id="ARBA00004141"/>
    </source>
</evidence>
<dbReference type="Pfam" id="PF00005">
    <property type="entry name" value="ABC_tran"/>
    <property type="match status" value="2"/>
</dbReference>
<protein>
    <submittedName>
        <fullName evidence="15">Nucleotide-binding protein 2</fullName>
    </submittedName>
</protein>
<dbReference type="PANTHER" id="PTHR48041:SF91">
    <property type="entry name" value="ABC TRANSPORTER G FAMILY MEMBER 28"/>
    <property type="match status" value="1"/>
</dbReference>
<feature type="transmembrane region" description="Helical" evidence="13">
    <location>
        <begin position="1404"/>
        <end position="1429"/>
    </location>
</feature>
<evidence type="ECO:0000259" key="14">
    <source>
        <dbReference type="PROSITE" id="PS50893"/>
    </source>
</evidence>
<keyword evidence="4" id="KW-0004">4Fe-4S</keyword>
<evidence type="ECO:0000256" key="12">
    <source>
        <dbReference type="ARBA" id="ARBA00023136"/>
    </source>
</evidence>
<dbReference type="PROSITE" id="PS50893">
    <property type="entry name" value="ABC_TRANSPORTER_2"/>
    <property type="match status" value="2"/>
</dbReference>
<name>A0ABQ8ISC6_DERPT</name>
<feature type="domain" description="ABC transporter" evidence="14">
    <location>
        <begin position="959"/>
        <end position="1191"/>
    </location>
</feature>
<evidence type="ECO:0000256" key="5">
    <source>
        <dbReference type="ARBA" id="ARBA00022692"/>
    </source>
</evidence>
<feature type="transmembrane region" description="Helical" evidence="13">
    <location>
        <begin position="1266"/>
        <end position="1292"/>
    </location>
</feature>
<proteinExistence type="inferred from homology"/>
<evidence type="ECO:0000256" key="2">
    <source>
        <dbReference type="ARBA" id="ARBA00005814"/>
    </source>
</evidence>
<dbReference type="PROSITE" id="PS01215">
    <property type="entry name" value="MRP"/>
    <property type="match status" value="1"/>
</dbReference>
<comment type="subcellular location">
    <subcellularLocation>
        <location evidence="1">Membrane</location>
        <topology evidence="1">Multi-pass membrane protein</topology>
    </subcellularLocation>
</comment>
<dbReference type="InterPro" id="IPR050352">
    <property type="entry name" value="ABCG_transporters"/>
</dbReference>
<feature type="transmembrane region" description="Helical" evidence="13">
    <location>
        <begin position="774"/>
        <end position="796"/>
    </location>
</feature>
<dbReference type="InterPro" id="IPR013525">
    <property type="entry name" value="ABC2_TM"/>
</dbReference>
<keyword evidence="3" id="KW-0813">Transport</keyword>
<accession>A0ABQ8ISC6</accession>
<dbReference type="CDD" id="cd02037">
    <property type="entry name" value="Mrp_NBP35"/>
    <property type="match status" value="1"/>
</dbReference>
<keyword evidence="16" id="KW-1185">Reference proteome</keyword>
<evidence type="ECO:0000256" key="3">
    <source>
        <dbReference type="ARBA" id="ARBA00022448"/>
    </source>
</evidence>
<dbReference type="SUPFAM" id="SSF52540">
    <property type="entry name" value="P-loop containing nucleoside triphosphate hydrolases"/>
    <property type="match status" value="3"/>
</dbReference>
<keyword evidence="11" id="KW-0411">Iron-sulfur</keyword>
<feature type="transmembrane region" description="Helical" evidence="13">
    <location>
        <begin position="1341"/>
        <end position="1360"/>
    </location>
</feature>
<keyword evidence="12 13" id="KW-0472">Membrane</keyword>
<dbReference type="Pfam" id="PF10609">
    <property type="entry name" value="ParA"/>
    <property type="match status" value="1"/>
</dbReference>
<feature type="transmembrane region" description="Helical" evidence="13">
    <location>
        <begin position="712"/>
        <end position="738"/>
    </location>
</feature>
<keyword evidence="5 13" id="KW-0812">Transmembrane</keyword>
<dbReference type="PANTHER" id="PTHR48041">
    <property type="entry name" value="ABC TRANSPORTER G FAMILY MEMBER 28"/>
    <property type="match status" value="1"/>
</dbReference>
<keyword evidence="6" id="KW-0479">Metal-binding</keyword>
<reference evidence="15 16" key="2">
    <citation type="journal article" date="2022" name="Mol. Biol. Evol.">
        <title>Comparative Genomics Reveals Insights into the Divergent Evolution of Astigmatic Mites and Household Pest Adaptations.</title>
        <authorList>
            <person name="Xiong Q."/>
            <person name="Wan A.T."/>
            <person name="Liu X."/>
            <person name="Fung C.S."/>
            <person name="Xiao X."/>
            <person name="Malainual N."/>
            <person name="Hou J."/>
            <person name="Wang L."/>
            <person name="Wang M."/>
            <person name="Yang K.Y."/>
            <person name="Cui Y."/>
            <person name="Leung E.L."/>
            <person name="Nong W."/>
            <person name="Shin S.K."/>
            <person name="Au S.W."/>
            <person name="Jeong K.Y."/>
            <person name="Chew F.T."/>
            <person name="Hui J.H."/>
            <person name="Leung T.F."/>
            <person name="Tungtrongchitr A."/>
            <person name="Zhong N."/>
            <person name="Liu Z."/>
            <person name="Tsui S.K."/>
        </authorList>
    </citation>
    <scope>NUCLEOTIDE SEQUENCE [LARGE SCALE GENOMIC DNA]</scope>
    <source>
        <strain evidence="15">Derp</strain>
    </source>
</reference>
<dbReference type="Proteomes" id="UP000887458">
    <property type="component" value="Unassembled WGS sequence"/>
</dbReference>
<evidence type="ECO:0000256" key="10">
    <source>
        <dbReference type="ARBA" id="ARBA00023004"/>
    </source>
</evidence>
<feature type="domain" description="ABC transporter" evidence="14">
    <location>
        <begin position="284"/>
        <end position="528"/>
    </location>
</feature>
<comment type="caution">
    <text evidence="15">The sequence shown here is derived from an EMBL/GenBank/DDBJ whole genome shotgun (WGS) entry which is preliminary data.</text>
</comment>
<evidence type="ECO:0000256" key="6">
    <source>
        <dbReference type="ARBA" id="ARBA00022723"/>
    </source>
</evidence>
<keyword evidence="10" id="KW-0408">Iron</keyword>
<dbReference type="InterPro" id="IPR003593">
    <property type="entry name" value="AAA+_ATPase"/>
</dbReference>
<dbReference type="InterPro" id="IPR003439">
    <property type="entry name" value="ABC_transporter-like_ATP-bd"/>
</dbReference>
<dbReference type="InterPro" id="IPR019591">
    <property type="entry name" value="Mrp/NBP35_ATP-bd"/>
</dbReference>
<evidence type="ECO:0000256" key="7">
    <source>
        <dbReference type="ARBA" id="ARBA00022741"/>
    </source>
</evidence>
<evidence type="ECO:0000256" key="8">
    <source>
        <dbReference type="ARBA" id="ARBA00022840"/>
    </source>
</evidence>
<reference evidence="15 16" key="1">
    <citation type="journal article" date="2018" name="J. Allergy Clin. Immunol.">
        <title>High-quality assembly of Dermatophagoides pteronyssinus genome and transcriptome reveals a wide range of novel allergens.</title>
        <authorList>
            <person name="Liu X.Y."/>
            <person name="Yang K.Y."/>
            <person name="Wang M.Q."/>
            <person name="Kwok J.S."/>
            <person name="Zeng X."/>
            <person name="Yang Z."/>
            <person name="Xiao X.J."/>
            <person name="Lau C.P."/>
            <person name="Li Y."/>
            <person name="Huang Z.M."/>
            <person name="Ba J.G."/>
            <person name="Yim A.K."/>
            <person name="Ouyang C.Y."/>
            <person name="Ngai S.M."/>
            <person name="Chan T.F."/>
            <person name="Leung E.L."/>
            <person name="Liu L."/>
            <person name="Liu Z.G."/>
            <person name="Tsui S.K."/>
        </authorList>
    </citation>
    <scope>NUCLEOTIDE SEQUENCE [LARGE SCALE GENOMIC DNA]</scope>
    <source>
        <strain evidence="15">Derp</strain>
    </source>
</reference>
<dbReference type="EMBL" id="NJHN03000125">
    <property type="protein sequence ID" value="KAH9412965.1"/>
    <property type="molecule type" value="Genomic_DNA"/>
</dbReference>
<dbReference type="InterPro" id="IPR017871">
    <property type="entry name" value="ABC_transporter-like_CS"/>
</dbReference>
<feature type="transmembrane region" description="Helical" evidence="13">
    <location>
        <begin position="1372"/>
        <end position="1398"/>
    </location>
</feature>
<dbReference type="InterPro" id="IPR000808">
    <property type="entry name" value="Mrp-like_CS"/>
</dbReference>
<feature type="transmembrane region" description="Helical" evidence="13">
    <location>
        <begin position="750"/>
        <end position="767"/>
    </location>
</feature>
<keyword evidence="8" id="KW-0067">ATP-binding</keyword>
<dbReference type="HAMAP" id="MF_02040">
    <property type="entry name" value="Mrp_NBP35"/>
    <property type="match status" value="1"/>
</dbReference>
<evidence type="ECO:0000256" key="13">
    <source>
        <dbReference type="SAM" id="Phobius"/>
    </source>
</evidence>
<organism evidence="15 16">
    <name type="scientific">Dermatophagoides pteronyssinus</name>
    <name type="common">European house dust mite</name>
    <dbReference type="NCBI Taxonomy" id="6956"/>
    <lineage>
        <taxon>Eukaryota</taxon>
        <taxon>Metazoa</taxon>
        <taxon>Ecdysozoa</taxon>
        <taxon>Arthropoda</taxon>
        <taxon>Chelicerata</taxon>
        <taxon>Arachnida</taxon>
        <taxon>Acari</taxon>
        <taxon>Acariformes</taxon>
        <taxon>Sarcoptiformes</taxon>
        <taxon>Astigmata</taxon>
        <taxon>Psoroptidia</taxon>
        <taxon>Analgoidea</taxon>
        <taxon>Pyroglyphidae</taxon>
        <taxon>Dermatophagoidinae</taxon>
        <taxon>Dermatophagoides</taxon>
    </lineage>
</organism>
<dbReference type="Pfam" id="PF01061">
    <property type="entry name" value="ABC2_membrane"/>
    <property type="match status" value="1"/>
</dbReference>
<keyword evidence="7" id="KW-0547">Nucleotide-binding</keyword>